<name>A0ABU2WM74_9GAMM</name>
<keyword evidence="2 5" id="KW-0805">Transcription regulation</keyword>
<dbReference type="Proteomes" id="UP001254608">
    <property type="component" value="Unassembled WGS sequence"/>
</dbReference>
<evidence type="ECO:0000256" key="3">
    <source>
        <dbReference type="ARBA" id="ARBA00023016"/>
    </source>
</evidence>
<dbReference type="PANTHER" id="PTHR34824:SF1">
    <property type="entry name" value="HEAT-INDUCIBLE TRANSCRIPTION REPRESSOR HRCA"/>
    <property type="match status" value="1"/>
</dbReference>
<dbReference type="Gene3D" id="1.10.10.10">
    <property type="entry name" value="Winged helix-like DNA-binding domain superfamily/Winged helix DNA-binding domain"/>
    <property type="match status" value="1"/>
</dbReference>
<evidence type="ECO:0000256" key="2">
    <source>
        <dbReference type="ARBA" id="ARBA00023015"/>
    </source>
</evidence>
<proteinExistence type="inferred from homology"/>
<sequence>MLESRAAELLKLLVERYIQDGQPVASRTLSRAGGLNLSPATIRNVMADLDDLGFVSSPHTSAGRVPTQRGYRYFVDSLLEPEGLADEQQQQIVRELLDRAENTEELLQTTSSVLSSLSRMAGVVTTPRRNIAVLRRIDFLPLSERRVLAILVVNQRDVQNRVVSVDRDYSARELEVLANAINQHYAGCDLLVLRQQLVDEVSATQREVNDTLRSALEMTERALGHPDPQQDYVVAGGSNLFSFQELGDVSRLRKLFDALDHKRDLLSLFDQCLQAEGMQIFIGEESGYRVLDECSVVTAPYHLQGEVAGVLAVVGPTRMAYSRIIPLVRATARALGHSLADE</sequence>
<evidence type="ECO:0000259" key="6">
    <source>
        <dbReference type="Pfam" id="PF01628"/>
    </source>
</evidence>
<dbReference type="SUPFAM" id="SSF55781">
    <property type="entry name" value="GAF domain-like"/>
    <property type="match status" value="1"/>
</dbReference>
<keyword evidence="9" id="KW-1185">Reference proteome</keyword>
<comment type="similarity">
    <text evidence="5">Belongs to the HrcA family.</text>
</comment>
<dbReference type="InterPro" id="IPR036388">
    <property type="entry name" value="WH-like_DNA-bd_sf"/>
</dbReference>
<dbReference type="Gene3D" id="3.30.390.60">
    <property type="entry name" value="Heat-inducible transcription repressor hrca homolog, domain 3"/>
    <property type="match status" value="1"/>
</dbReference>
<evidence type="ECO:0000256" key="4">
    <source>
        <dbReference type="ARBA" id="ARBA00023163"/>
    </source>
</evidence>
<protein>
    <recommendedName>
        <fullName evidence="5">Heat-inducible transcription repressor HrcA</fullName>
    </recommendedName>
</protein>
<dbReference type="EMBL" id="JAVRIC010000024">
    <property type="protein sequence ID" value="MDT0498640.1"/>
    <property type="molecule type" value="Genomic_DNA"/>
</dbReference>
<reference evidence="8 9" key="1">
    <citation type="submission" date="2023-09" db="EMBL/GenBank/DDBJ databases">
        <authorList>
            <person name="Rey-Velasco X."/>
        </authorList>
    </citation>
    <scope>NUCLEOTIDE SEQUENCE [LARGE SCALE GENOMIC DNA]</scope>
    <source>
        <strain evidence="8 9">W345</strain>
    </source>
</reference>
<gene>
    <name evidence="5 8" type="primary">hrcA</name>
    <name evidence="8" type="ORF">RM530_14920</name>
</gene>
<dbReference type="InterPro" id="IPR036390">
    <property type="entry name" value="WH_DNA-bd_sf"/>
</dbReference>
<dbReference type="RefSeq" id="WP_311366052.1">
    <property type="nucleotide sequence ID" value="NZ_JAVRIC010000024.1"/>
</dbReference>
<dbReference type="NCBIfam" id="TIGR00331">
    <property type="entry name" value="hrcA"/>
    <property type="match status" value="1"/>
</dbReference>
<keyword evidence="1 5" id="KW-0678">Repressor</keyword>
<dbReference type="InterPro" id="IPR002571">
    <property type="entry name" value="HrcA"/>
</dbReference>
<dbReference type="SUPFAM" id="SSF46785">
    <property type="entry name" value="Winged helix' DNA-binding domain"/>
    <property type="match status" value="1"/>
</dbReference>
<evidence type="ECO:0000256" key="1">
    <source>
        <dbReference type="ARBA" id="ARBA00022491"/>
    </source>
</evidence>
<dbReference type="PIRSF" id="PIRSF005485">
    <property type="entry name" value="HrcA"/>
    <property type="match status" value="1"/>
</dbReference>
<dbReference type="Pfam" id="PF01628">
    <property type="entry name" value="HrcA"/>
    <property type="match status" value="1"/>
</dbReference>
<evidence type="ECO:0000313" key="8">
    <source>
        <dbReference type="EMBL" id="MDT0498640.1"/>
    </source>
</evidence>
<comment type="caution">
    <text evidence="8">The sequence shown here is derived from an EMBL/GenBank/DDBJ whole genome shotgun (WGS) entry which is preliminary data.</text>
</comment>
<feature type="domain" description="Heat-inducible transcription repressor HrcA C-terminal" evidence="6">
    <location>
        <begin position="104"/>
        <end position="325"/>
    </location>
</feature>
<evidence type="ECO:0000256" key="5">
    <source>
        <dbReference type="HAMAP-Rule" id="MF_00081"/>
    </source>
</evidence>
<feature type="domain" description="Winged helix-turn-helix transcription repressor HrcA DNA-binding" evidence="7">
    <location>
        <begin position="2"/>
        <end position="73"/>
    </location>
</feature>
<evidence type="ECO:0000259" key="7">
    <source>
        <dbReference type="Pfam" id="PF03444"/>
    </source>
</evidence>
<accession>A0ABU2WM74</accession>
<dbReference type="PANTHER" id="PTHR34824">
    <property type="entry name" value="HEAT-INDUCIBLE TRANSCRIPTION REPRESSOR HRCA"/>
    <property type="match status" value="1"/>
</dbReference>
<dbReference type="Pfam" id="PF03444">
    <property type="entry name" value="WHD_HrcA"/>
    <property type="match status" value="1"/>
</dbReference>
<dbReference type="InterPro" id="IPR029016">
    <property type="entry name" value="GAF-like_dom_sf"/>
</dbReference>
<dbReference type="InterPro" id="IPR023120">
    <property type="entry name" value="WHTH_transcript_rep_HrcA_IDD"/>
</dbReference>
<dbReference type="Gene3D" id="3.30.450.40">
    <property type="match status" value="1"/>
</dbReference>
<comment type="function">
    <text evidence="5">Negative regulator of class I heat shock genes (grpE-dnaK-dnaJ and groELS operons). Prevents heat-shock induction of these operons.</text>
</comment>
<dbReference type="InterPro" id="IPR021153">
    <property type="entry name" value="HrcA_C"/>
</dbReference>
<dbReference type="HAMAP" id="MF_00081">
    <property type="entry name" value="HrcA"/>
    <property type="match status" value="1"/>
</dbReference>
<evidence type="ECO:0000313" key="9">
    <source>
        <dbReference type="Proteomes" id="UP001254608"/>
    </source>
</evidence>
<organism evidence="8 9">
    <name type="scientific">Banduia mediterranea</name>
    <dbReference type="NCBI Taxonomy" id="3075609"/>
    <lineage>
        <taxon>Bacteria</taxon>
        <taxon>Pseudomonadati</taxon>
        <taxon>Pseudomonadota</taxon>
        <taxon>Gammaproteobacteria</taxon>
        <taxon>Nevskiales</taxon>
        <taxon>Algiphilaceae</taxon>
        <taxon>Banduia</taxon>
    </lineage>
</organism>
<dbReference type="InterPro" id="IPR005104">
    <property type="entry name" value="WHTH_HrcA_DNA-bd"/>
</dbReference>
<keyword evidence="3 5" id="KW-0346">Stress response</keyword>
<keyword evidence="4 5" id="KW-0804">Transcription</keyword>